<keyword evidence="1" id="KW-1133">Transmembrane helix</keyword>
<keyword evidence="1" id="KW-0472">Membrane</keyword>
<accession>A0A0A8YRQ4</accession>
<protein>
    <submittedName>
        <fullName evidence="2">Uncharacterized protein</fullName>
    </submittedName>
</protein>
<reference evidence="2" key="1">
    <citation type="submission" date="2014-09" db="EMBL/GenBank/DDBJ databases">
        <authorList>
            <person name="Magalhaes I.L.F."/>
            <person name="Oliveira U."/>
            <person name="Santos F.R."/>
            <person name="Vidigal T.H.D.A."/>
            <person name="Brescovit A.D."/>
            <person name="Santos A.J."/>
        </authorList>
    </citation>
    <scope>NUCLEOTIDE SEQUENCE</scope>
    <source>
        <tissue evidence="2">Shoot tissue taken approximately 20 cm above the soil surface</tissue>
    </source>
</reference>
<evidence type="ECO:0000313" key="2">
    <source>
        <dbReference type="EMBL" id="JAD27535.1"/>
    </source>
</evidence>
<reference evidence="2" key="2">
    <citation type="journal article" date="2015" name="Data Brief">
        <title>Shoot transcriptome of the giant reed, Arundo donax.</title>
        <authorList>
            <person name="Barrero R.A."/>
            <person name="Guerrero F.D."/>
            <person name="Moolhuijzen P."/>
            <person name="Goolsby J.A."/>
            <person name="Tidwell J."/>
            <person name="Bellgard S.E."/>
            <person name="Bellgard M.I."/>
        </authorList>
    </citation>
    <scope>NUCLEOTIDE SEQUENCE</scope>
    <source>
        <tissue evidence="2">Shoot tissue taken approximately 20 cm above the soil surface</tissue>
    </source>
</reference>
<evidence type="ECO:0000256" key="1">
    <source>
        <dbReference type="SAM" id="Phobius"/>
    </source>
</evidence>
<feature type="transmembrane region" description="Helical" evidence="1">
    <location>
        <begin position="12"/>
        <end position="28"/>
    </location>
</feature>
<keyword evidence="1" id="KW-0812">Transmembrane</keyword>
<proteinExistence type="predicted"/>
<sequence length="31" mass="3826">MPPILQHLRIPIAIFLLFFNCKWLSYLLNFY</sequence>
<dbReference type="AlphaFoldDB" id="A0A0A8YRQ4"/>
<organism evidence="2">
    <name type="scientific">Arundo donax</name>
    <name type="common">Giant reed</name>
    <name type="synonym">Donax arundinaceus</name>
    <dbReference type="NCBI Taxonomy" id="35708"/>
    <lineage>
        <taxon>Eukaryota</taxon>
        <taxon>Viridiplantae</taxon>
        <taxon>Streptophyta</taxon>
        <taxon>Embryophyta</taxon>
        <taxon>Tracheophyta</taxon>
        <taxon>Spermatophyta</taxon>
        <taxon>Magnoliopsida</taxon>
        <taxon>Liliopsida</taxon>
        <taxon>Poales</taxon>
        <taxon>Poaceae</taxon>
        <taxon>PACMAD clade</taxon>
        <taxon>Arundinoideae</taxon>
        <taxon>Arundineae</taxon>
        <taxon>Arundo</taxon>
    </lineage>
</organism>
<name>A0A0A8YRQ4_ARUDO</name>
<dbReference type="EMBL" id="GBRH01270360">
    <property type="protein sequence ID" value="JAD27535.1"/>
    <property type="molecule type" value="Transcribed_RNA"/>
</dbReference>